<proteinExistence type="predicted"/>
<accession>A0ABR6IPN4</accession>
<dbReference type="Gene3D" id="3.60.10.10">
    <property type="entry name" value="Endonuclease/exonuclease/phosphatase"/>
    <property type="match status" value="1"/>
</dbReference>
<dbReference type="InterPro" id="IPR036691">
    <property type="entry name" value="Endo/exonu/phosph_ase_sf"/>
</dbReference>
<gene>
    <name evidence="1" type="ORF">GGD56_003693</name>
</gene>
<dbReference type="InterPro" id="IPR020847">
    <property type="entry name" value="AP_endonuclease_F1_BS"/>
</dbReference>
<name>A0ABR6IPN4_9HYPH</name>
<organism evidence="1 2">
    <name type="scientific">Rhizobium mongolense</name>
    <dbReference type="NCBI Taxonomy" id="57676"/>
    <lineage>
        <taxon>Bacteria</taxon>
        <taxon>Pseudomonadati</taxon>
        <taxon>Pseudomonadota</taxon>
        <taxon>Alphaproteobacteria</taxon>
        <taxon>Hyphomicrobiales</taxon>
        <taxon>Rhizobiaceae</taxon>
        <taxon>Rhizobium/Agrobacterium group</taxon>
        <taxon>Rhizobium</taxon>
    </lineage>
</organism>
<dbReference type="PROSITE" id="PS00726">
    <property type="entry name" value="AP_NUCLEASE_F1_1"/>
    <property type="match status" value="1"/>
</dbReference>
<dbReference type="EMBL" id="JACIFX010000004">
    <property type="protein sequence ID" value="MBB4229842.1"/>
    <property type="molecule type" value="Genomic_DNA"/>
</dbReference>
<comment type="caution">
    <text evidence="1">The sequence shown here is derived from an EMBL/GenBank/DDBJ whole genome shotgun (WGS) entry which is preliminary data.</text>
</comment>
<keyword evidence="1" id="KW-0560">Oxidoreductase</keyword>
<protein>
    <submittedName>
        <fullName evidence="1">Class III extradiol MEMO1 family dioxygenase</fullName>
    </submittedName>
</protein>
<keyword evidence="2" id="KW-1185">Reference proteome</keyword>
<keyword evidence="1" id="KW-0223">Dioxygenase</keyword>
<sequence length="64" mass="7159">MTKAITSADEDRHLQGHGVNWRLPVLLRWLEESKPDVVCLQELKSERFAMSLISAAISRAAAIV</sequence>
<dbReference type="GO" id="GO:0051213">
    <property type="term" value="F:dioxygenase activity"/>
    <property type="evidence" value="ECO:0007669"/>
    <property type="project" value="UniProtKB-KW"/>
</dbReference>
<evidence type="ECO:0000313" key="2">
    <source>
        <dbReference type="Proteomes" id="UP000551353"/>
    </source>
</evidence>
<dbReference type="SUPFAM" id="SSF56219">
    <property type="entry name" value="DNase I-like"/>
    <property type="match status" value="1"/>
</dbReference>
<reference evidence="1 2" key="1">
    <citation type="submission" date="2020-08" db="EMBL/GenBank/DDBJ databases">
        <title>Genomic Encyclopedia of Type Strains, Phase IV (KMG-V): Genome sequencing to study the core and pangenomes of soil and plant-associated prokaryotes.</title>
        <authorList>
            <person name="Whitman W."/>
        </authorList>
    </citation>
    <scope>NUCLEOTIDE SEQUENCE [LARGE SCALE GENOMIC DNA]</scope>
    <source>
        <strain evidence="1 2">SEMIA 4087</strain>
    </source>
</reference>
<evidence type="ECO:0000313" key="1">
    <source>
        <dbReference type="EMBL" id="MBB4229842.1"/>
    </source>
</evidence>
<dbReference type="Proteomes" id="UP000551353">
    <property type="component" value="Unassembled WGS sequence"/>
</dbReference>